<dbReference type="Proteomes" id="UP000199400">
    <property type="component" value="Unassembled WGS sequence"/>
</dbReference>
<evidence type="ECO:0000256" key="2">
    <source>
        <dbReference type="SAM" id="SignalP"/>
    </source>
</evidence>
<keyword evidence="4" id="KW-1185">Reference proteome</keyword>
<keyword evidence="2" id="KW-0732">Signal</keyword>
<protein>
    <submittedName>
        <fullName evidence="3">Uncharacterized protein</fullName>
    </submittedName>
</protein>
<dbReference type="RefSeq" id="WP_143140983.1">
    <property type="nucleotide sequence ID" value="NZ_FOMX01000021.1"/>
</dbReference>
<evidence type="ECO:0000313" key="4">
    <source>
        <dbReference type="Proteomes" id="UP000199400"/>
    </source>
</evidence>
<dbReference type="EMBL" id="FOMX01000021">
    <property type="protein sequence ID" value="SFE86543.1"/>
    <property type="molecule type" value="Genomic_DNA"/>
</dbReference>
<sequence>MRCIRPRARLLPVALLAACFAPEGTSPTTGTTTAPGGTTTTATTEPSTAPGTGPDPATSTTSTTSSPTLTGDPTTGTSTSTSTSTSTTDATTTSTATGSTTSQESTAATTLEPECFSDMDCPNNDGECKLPACVDGQCTFKNAPVGSLCNGLADQCDAMGLCVDCVDNGGCGECCYCAGGICLPG</sequence>
<organism evidence="3 4">
    <name type="scientific">Nannocystis exedens</name>
    <dbReference type="NCBI Taxonomy" id="54"/>
    <lineage>
        <taxon>Bacteria</taxon>
        <taxon>Pseudomonadati</taxon>
        <taxon>Myxococcota</taxon>
        <taxon>Polyangia</taxon>
        <taxon>Nannocystales</taxon>
        <taxon>Nannocystaceae</taxon>
        <taxon>Nannocystis</taxon>
    </lineage>
</organism>
<proteinExistence type="predicted"/>
<name>A0A1I2E1P6_9BACT</name>
<evidence type="ECO:0000313" key="3">
    <source>
        <dbReference type="EMBL" id="SFE86543.1"/>
    </source>
</evidence>
<feature type="chain" id="PRO_5011583500" evidence="2">
    <location>
        <begin position="22"/>
        <end position="185"/>
    </location>
</feature>
<feature type="signal peptide" evidence="2">
    <location>
        <begin position="1"/>
        <end position="21"/>
    </location>
</feature>
<feature type="region of interest" description="Disordered" evidence="1">
    <location>
        <begin position="23"/>
        <end position="107"/>
    </location>
</feature>
<accession>A0A1I2E1P6</accession>
<gene>
    <name evidence="3" type="ORF">SAMN02745121_05858</name>
</gene>
<evidence type="ECO:0000256" key="1">
    <source>
        <dbReference type="SAM" id="MobiDB-lite"/>
    </source>
</evidence>
<reference evidence="4" key="1">
    <citation type="submission" date="2016-10" db="EMBL/GenBank/DDBJ databases">
        <authorList>
            <person name="Varghese N."/>
            <person name="Submissions S."/>
        </authorList>
    </citation>
    <scope>NUCLEOTIDE SEQUENCE [LARGE SCALE GENOMIC DNA]</scope>
    <source>
        <strain evidence="4">ATCC 25963</strain>
    </source>
</reference>
<dbReference type="AlphaFoldDB" id="A0A1I2E1P6"/>